<evidence type="ECO:0000256" key="1">
    <source>
        <dbReference type="SAM" id="MobiDB-lite"/>
    </source>
</evidence>
<gene>
    <name evidence="2" type="ordered locus">Rxyl_1809</name>
</gene>
<dbReference type="STRING" id="266117.Rxyl_1809"/>
<sequence length="131" mass="14166">MASNERGCYLIARRDAEGADVLVLRFPDGQTALPVFGLEEEAGMFLWLETAGEGWRVAEVSEADLVALLRGSCASVRWIVRPFAGGAGRAPSTVDREVFLRALLEERSRRGAGAGSGHLPRGFAMEGEDSW</sequence>
<dbReference type="AlphaFoldDB" id="Q1AV10"/>
<dbReference type="Proteomes" id="UP000006637">
    <property type="component" value="Chromosome"/>
</dbReference>
<proteinExistence type="predicted"/>
<organism evidence="2 3">
    <name type="scientific">Rubrobacter xylanophilus (strain DSM 9941 / JCM 11954 / NBRC 16129 / PRD-1)</name>
    <dbReference type="NCBI Taxonomy" id="266117"/>
    <lineage>
        <taxon>Bacteria</taxon>
        <taxon>Bacillati</taxon>
        <taxon>Actinomycetota</taxon>
        <taxon>Rubrobacteria</taxon>
        <taxon>Rubrobacterales</taxon>
        <taxon>Rubrobacteraceae</taxon>
        <taxon>Rubrobacter</taxon>
    </lineage>
</organism>
<dbReference type="HOGENOM" id="CLU_1926034_0_0_11"/>
<name>Q1AV10_RUBXD</name>
<accession>Q1AV10</accession>
<dbReference type="RefSeq" id="WP_011564784.1">
    <property type="nucleotide sequence ID" value="NC_008148.1"/>
</dbReference>
<reference evidence="2 3" key="1">
    <citation type="submission" date="2006-06" db="EMBL/GenBank/DDBJ databases">
        <title>Complete sequence of Rubrobacter xylanophilus DSM 9941.</title>
        <authorList>
            <consortium name="US DOE Joint Genome Institute"/>
            <person name="Copeland A."/>
            <person name="Lucas S."/>
            <person name="Lapidus A."/>
            <person name="Barry K."/>
            <person name="Detter J.C."/>
            <person name="Glavina del Rio T."/>
            <person name="Hammon N."/>
            <person name="Israni S."/>
            <person name="Dalin E."/>
            <person name="Tice H."/>
            <person name="Pitluck S."/>
            <person name="Munk A.C."/>
            <person name="Brettin T."/>
            <person name="Bruce D."/>
            <person name="Han C."/>
            <person name="Tapia R."/>
            <person name="Gilna P."/>
            <person name="Schmutz J."/>
            <person name="Larimer F."/>
            <person name="Land M."/>
            <person name="Hauser L."/>
            <person name="Kyrpides N."/>
            <person name="Lykidis A."/>
            <person name="da Costa M.S."/>
            <person name="Rainey F.A."/>
            <person name="Empadinhas N."/>
            <person name="Jolivet E."/>
            <person name="Battista J.R."/>
            <person name="Richardson P."/>
        </authorList>
    </citation>
    <scope>NUCLEOTIDE SEQUENCE [LARGE SCALE GENOMIC DNA]</scope>
    <source>
        <strain evidence="3">DSM 9941 / NBRC 16129 / PRD-1</strain>
    </source>
</reference>
<dbReference type="KEGG" id="rxy:Rxyl_1809"/>
<protein>
    <submittedName>
        <fullName evidence="2">Uncharacterized protein</fullName>
    </submittedName>
</protein>
<evidence type="ECO:0000313" key="2">
    <source>
        <dbReference type="EMBL" id="ABG04768.1"/>
    </source>
</evidence>
<dbReference type="PhylomeDB" id="Q1AV10"/>
<evidence type="ECO:0000313" key="3">
    <source>
        <dbReference type="Proteomes" id="UP000006637"/>
    </source>
</evidence>
<feature type="region of interest" description="Disordered" evidence="1">
    <location>
        <begin position="111"/>
        <end position="131"/>
    </location>
</feature>
<dbReference type="EMBL" id="CP000386">
    <property type="protein sequence ID" value="ABG04768.1"/>
    <property type="molecule type" value="Genomic_DNA"/>
</dbReference>
<keyword evidence="3" id="KW-1185">Reference proteome</keyword>